<feature type="compositionally biased region" description="Basic residues" evidence="6">
    <location>
        <begin position="13"/>
        <end position="25"/>
    </location>
</feature>
<dbReference type="RefSeq" id="WP_105329354.1">
    <property type="nucleotide sequence ID" value="NZ_PUHY01000006.1"/>
</dbReference>
<keyword evidence="3" id="KW-0808">Transferase</keyword>
<dbReference type="GO" id="GO:0004659">
    <property type="term" value="F:prenyltransferase activity"/>
    <property type="evidence" value="ECO:0007669"/>
    <property type="project" value="InterPro"/>
</dbReference>
<dbReference type="Gene3D" id="1.10.600.10">
    <property type="entry name" value="Farnesyl Diphosphate Synthase"/>
    <property type="match status" value="1"/>
</dbReference>
<evidence type="ECO:0000256" key="1">
    <source>
        <dbReference type="ARBA" id="ARBA00001946"/>
    </source>
</evidence>
<keyword evidence="5" id="KW-0460">Magnesium</keyword>
<dbReference type="Pfam" id="PF01976">
    <property type="entry name" value="DUF116"/>
    <property type="match status" value="1"/>
</dbReference>
<dbReference type="AlphaFoldDB" id="A0A2S8FV60"/>
<comment type="caution">
    <text evidence="7">The sequence shown here is derived from an EMBL/GenBank/DDBJ whole genome shotgun (WGS) entry which is preliminary data.</text>
</comment>
<feature type="region of interest" description="Disordered" evidence="6">
    <location>
        <begin position="1"/>
        <end position="26"/>
    </location>
</feature>
<gene>
    <name evidence="7" type="ORF">C5Y83_09070</name>
</gene>
<keyword evidence="4" id="KW-0479">Metal-binding</keyword>
<dbReference type="SFLD" id="SFLDS00005">
    <property type="entry name" value="Isoprenoid_Synthase_Type_I"/>
    <property type="match status" value="1"/>
</dbReference>
<comment type="similarity">
    <text evidence="2">Belongs to the FPP/GGPP synthase family.</text>
</comment>
<organism evidence="7 8">
    <name type="scientific">Blastopirellula marina</name>
    <dbReference type="NCBI Taxonomy" id="124"/>
    <lineage>
        <taxon>Bacteria</taxon>
        <taxon>Pseudomonadati</taxon>
        <taxon>Planctomycetota</taxon>
        <taxon>Planctomycetia</taxon>
        <taxon>Pirellulales</taxon>
        <taxon>Pirellulaceae</taxon>
        <taxon>Blastopirellula</taxon>
    </lineage>
</organism>
<evidence type="ECO:0000256" key="3">
    <source>
        <dbReference type="ARBA" id="ARBA00022679"/>
    </source>
</evidence>
<dbReference type="InterPro" id="IPR000092">
    <property type="entry name" value="Polyprenyl_synt"/>
</dbReference>
<dbReference type="SUPFAM" id="SSF48576">
    <property type="entry name" value="Terpenoid synthases"/>
    <property type="match status" value="1"/>
</dbReference>
<dbReference type="InterPro" id="IPR002829">
    <property type="entry name" value="DUF116"/>
</dbReference>
<evidence type="ECO:0000256" key="6">
    <source>
        <dbReference type="SAM" id="MobiDB-lite"/>
    </source>
</evidence>
<dbReference type="Proteomes" id="UP000238322">
    <property type="component" value="Unassembled WGS sequence"/>
</dbReference>
<dbReference type="InterPro" id="IPR008949">
    <property type="entry name" value="Isoprenoid_synthase_dom_sf"/>
</dbReference>
<protein>
    <submittedName>
        <fullName evidence="7">Polyprenyl synthetase</fullName>
    </submittedName>
</protein>
<evidence type="ECO:0000256" key="5">
    <source>
        <dbReference type="ARBA" id="ARBA00022842"/>
    </source>
</evidence>
<dbReference type="PANTHER" id="PTHR12001">
    <property type="entry name" value="GERANYLGERANYL PYROPHOSPHATE SYNTHASE"/>
    <property type="match status" value="1"/>
</dbReference>
<dbReference type="PANTHER" id="PTHR12001:SF69">
    <property type="entry name" value="ALL TRANS-POLYPRENYL-DIPHOSPHATE SYNTHASE PDSS1"/>
    <property type="match status" value="1"/>
</dbReference>
<evidence type="ECO:0000313" key="8">
    <source>
        <dbReference type="Proteomes" id="UP000238322"/>
    </source>
</evidence>
<dbReference type="GO" id="GO:0046872">
    <property type="term" value="F:metal ion binding"/>
    <property type="evidence" value="ECO:0007669"/>
    <property type="project" value="UniProtKB-KW"/>
</dbReference>
<dbReference type="EMBL" id="PUHY01000006">
    <property type="protein sequence ID" value="PQO36065.1"/>
    <property type="molecule type" value="Genomic_DNA"/>
</dbReference>
<dbReference type="GO" id="GO:0008299">
    <property type="term" value="P:isoprenoid biosynthetic process"/>
    <property type="evidence" value="ECO:0007669"/>
    <property type="project" value="InterPro"/>
</dbReference>
<evidence type="ECO:0000256" key="4">
    <source>
        <dbReference type="ARBA" id="ARBA00022723"/>
    </source>
</evidence>
<evidence type="ECO:0000313" key="7">
    <source>
        <dbReference type="EMBL" id="PQO36065.1"/>
    </source>
</evidence>
<dbReference type="Pfam" id="PF00348">
    <property type="entry name" value="polyprenyl_synt"/>
    <property type="match status" value="1"/>
</dbReference>
<reference evidence="7 8" key="1">
    <citation type="submission" date="2018-02" db="EMBL/GenBank/DDBJ databases">
        <title>Comparative genomes isolates from brazilian mangrove.</title>
        <authorList>
            <person name="Araujo J.E."/>
            <person name="Taketani R.G."/>
            <person name="Silva M.C.P."/>
            <person name="Loureco M.V."/>
            <person name="Andreote F.D."/>
        </authorList>
    </citation>
    <scope>NUCLEOTIDE SEQUENCE [LARGE SCALE GENOMIC DNA]</scope>
    <source>
        <strain evidence="7 8">Hex-1 MGV</strain>
    </source>
</reference>
<name>A0A2S8FV60_9BACT</name>
<dbReference type="OrthoDB" id="230531at2"/>
<accession>A0A2S8FV60</accession>
<comment type="cofactor">
    <cofactor evidence="1">
        <name>Mg(2+)</name>
        <dbReference type="ChEBI" id="CHEBI:18420"/>
    </cofactor>
</comment>
<sequence length="615" mass="68524">MPSPSQPEANSGVKKRVSRRRKTAHLKQVPDRLALREEIQNRCYQICEKLDKSRPLSKDEMEKIVRQLLTEMELPESYVGWTMVMMASAFWRDQVSAIPPERRLFLLPHCLKHAEGCPADYDQFGLDCKTCGACSIADYRTQAEELGYRVLVAEGSPIVMKILVSGYVDAVVGVACLNVLEKAFDKILLAGIPCMAVPLHSSDCRNTSVDEQWVFDMIHLPHREPQQKTATYVHLMRAAQDMFEREELTRLIAPQRQTEATAHAKLADLPNLDPIGATEQLAIDFIGRGGKYSRPFTTLAVYDSLTGGQGTTANGATHVAEYSDAVKRGALAIETFHKASLVHDDIEDDDEFRYGEPTVHRQFGVSTGINLGDYMIGLGYRLVSREVKTLGPEVVSKIVDHLAEAHMRLSEGQGAELLWRDSVSKELTPIDALKIYALKTSPAFEAALHCGIALAKSKDEYRDEMRKFARHVGVAFQILNDLKDWLGDSDNKLSAGNDIIGGRPTVLWALALQSLKDDRKAELIQVANAPDLTAHAKIQRVRSLYLEGGVFEAAEQLVEKYRAKAEEIADGIEPEPFRRLLYYLVDSILETTEDHKPTIVIPTTTLEFPLAAPTS</sequence>
<proteinExistence type="inferred from homology"/>
<evidence type="ECO:0000256" key="2">
    <source>
        <dbReference type="ARBA" id="ARBA00006706"/>
    </source>
</evidence>